<dbReference type="Proteomes" id="UP000593562">
    <property type="component" value="Unassembled WGS sequence"/>
</dbReference>
<proteinExistence type="predicted"/>
<name>A0A7J7D7N2_TRIWF</name>
<dbReference type="EMBL" id="JAAARO010000009">
    <property type="protein sequence ID" value="KAF5742380.1"/>
    <property type="molecule type" value="Genomic_DNA"/>
</dbReference>
<organism evidence="1 2">
    <name type="scientific">Tripterygium wilfordii</name>
    <name type="common">Thunder God vine</name>
    <dbReference type="NCBI Taxonomy" id="458696"/>
    <lineage>
        <taxon>Eukaryota</taxon>
        <taxon>Viridiplantae</taxon>
        <taxon>Streptophyta</taxon>
        <taxon>Embryophyta</taxon>
        <taxon>Tracheophyta</taxon>
        <taxon>Spermatophyta</taxon>
        <taxon>Magnoliopsida</taxon>
        <taxon>eudicotyledons</taxon>
        <taxon>Gunneridae</taxon>
        <taxon>Pentapetalae</taxon>
        <taxon>rosids</taxon>
        <taxon>fabids</taxon>
        <taxon>Celastrales</taxon>
        <taxon>Celastraceae</taxon>
        <taxon>Tripterygium</taxon>
    </lineage>
</organism>
<accession>A0A7J7D7N2</accession>
<comment type="caution">
    <text evidence="1">The sequence shown here is derived from an EMBL/GenBank/DDBJ whole genome shotgun (WGS) entry which is preliminary data.</text>
</comment>
<dbReference type="InParanoid" id="A0A7J7D7N2"/>
<protein>
    <submittedName>
        <fullName evidence="1">DnaJ subfamily B member 11-like</fullName>
    </submittedName>
</protein>
<evidence type="ECO:0000313" key="1">
    <source>
        <dbReference type="EMBL" id="KAF5742380.1"/>
    </source>
</evidence>
<evidence type="ECO:0000313" key="2">
    <source>
        <dbReference type="Proteomes" id="UP000593562"/>
    </source>
</evidence>
<keyword evidence="2" id="KW-1185">Reference proteome</keyword>
<dbReference type="AlphaFoldDB" id="A0A7J7D7N2"/>
<sequence length="182" mass="20711">MEQQMYFDCLGRRIRADFSDQLISSMPSPIPPSPSPPPSSFTCTNTARRVNVINGTHHIYHKLLICKLEAPDGEEGKMVMQNFRKKFCGGGLLGEELERTAKGGDVIVDLNSTFEDLYMEGTMKALLRCIYLNCAPRIEASNKAHGTMRAVIAFFTLYSTCCFCKPKNRRIRCMRKQRKQIY</sequence>
<gene>
    <name evidence="1" type="ORF">HS088_TW09G00425</name>
</gene>
<reference evidence="1 2" key="1">
    <citation type="journal article" date="2020" name="Nat. Commun.">
        <title>Genome of Tripterygium wilfordii and identification of cytochrome P450 involved in triptolide biosynthesis.</title>
        <authorList>
            <person name="Tu L."/>
            <person name="Su P."/>
            <person name="Zhang Z."/>
            <person name="Gao L."/>
            <person name="Wang J."/>
            <person name="Hu T."/>
            <person name="Zhou J."/>
            <person name="Zhang Y."/>
            <person name="Zhao Y."/>
            <person name="Liu Y."/>
            <person name="Song Y."/>
            <person name="Tong Y."/>
            <person name="Lu Y."/>
            <person name="Yang J."/>
            <person name="Xu C."/>
            <person name="Jia M."/>
            <person name="Peters R.J."/>
            <person name="Huang L."/>
            <person name="Gao W."/>
        </authorList>
    </citation>
    <scope>NUCLEOTIDE SEQUENCE [LARGE SCALE GENOMIC DNA]</scope>
    <source>
        <strain evidence="2">cv. XIE 37</strain>
        <tissue evidence="1">Leaf</tissue>
    </source>
</reference>